<dbReference type="AlphaFoldDB" id="A0A072TP04"/>
<dbReference type="PANTHER" id="PTHR31286:SF60">
    <property type="entry name" value="PROTEIN, PUTATIVE-RELATED"/>
    <property type="match status" value="1"/>
</dbReference>
<dbReference type="InterPro" id="IPR025558">
    <property type="entry name" value="DUF4283"/>
</dbReference>
<evidence type="ECO:0000259" key="1">
    <source>
        <dbReference type="Pfam" id="PF14111"/>
    </source>
</evidence>
<evidence type="ECO:0000313" key="3">
    <source>
        <dbReference type="EnsemblPlants" id="KEH19239"/>
    </source>
</evidence>
<reference evidence="2 4" key="1">
    <citation type="journal article" date="2011" name="Nature">
        <title>The Medicago genome provides insight into the evolution of rhizobial symbioses.</title>
        <authorList>
            <person name="Young N.D."/>
            <person name="Debelle F."/>
            <person name="Oldroyd G.E."/>
            <person name="Geurts R."/>
            <person name="Cannon S.B."/>
            <person name="Udvardi M.K."/>
            <person name="Benedito V.A."/>
            <person name="Mayer K.F."/>
            <person name="Gouzy J."/>
            <person name="Schoof H."/>
            <person name="Van de Peer Y."/>
            <person name="Proost S."/>
            <person name="Cook D.R."/>
            <person name="Meyers B.C."/>
            <person name="Spannagl M."/>
            <person name="Cheung F."/>
            <person name="De Mita S."/>
            <person name="Krishnakumar V."/>
            <person name="Gundlach H."/>
            <person name="Zhou S."/>
            <person name="Mudge J."/>
            <person name="Bharti A.K."/>
            <person name="Murray J.D."/>
            <person name="Naoumkina M.A."/>
            <person name="Rosen B."/>
            <person name="Silverstein K.A."/>
            <person name="Tang H."/>
            <person name="Rombauts S."/>
            <person name="Zhao P.X."/>
            <person name="Zhou P."/>
            <person name="Barbe V."/>
            <person name="Bardou P."/>
            <person name="Bechner M."/>
            <person name="Bellec A."/>
            <person name="Berger A."/>
            <person name="Berges H."/>
            <person name="Bidwell S."/>
            <person name="Bisseling T."/>
            <person name="Choisne N."/>
            <person name="Couloux A."/>
            <person name="Denny R."/>
            <person name="Deshpande S."/>
            <person name="Dai X."/>
            <person name="Doyle J.J."/>
            <person name="Dudez A.M."/>
            <person name="Farmer A.D."/>
            <person name="Fouteau S."/>
            <person name="Franken C."/>
            <person name="Gibelin C."/>
            <person name="Gish J."/>
            <person name="Goldstein S."/>
            <person name="Gonzalez A.J."/>
            <person name="Green P.J."/>
            <person name="Hallab A."/>
            <person name="Hartog M."/>
            <person name="Hua A."/>
            <person name="Humphray S.J."/>
            <person name="Jeong D.H."/>
            <person name="Jing Y."/>
            <person name="Jocker A."/>
            <person name="Kenton S.M."/>
            <person name="Kim D.J."/>
            <person name="Klee K."/>
            <person name="Lai H."/>
            <person name="Lang C."/>
            <person name="Lin S."/>
            <person name="Macmil S.L."/>
            <person name="Magdelenat G."/>
            <person name="Matthews L."/>
            <person name="McCorrison J."/>
            <person name="Monaghan E.L."/>
            <person name="Mun J.H."/>
            <person name="Najar F.Z."/>
            <person name="Nicholson C."/>
            <person name="Noirot C."/>
            <person name="O'Bleness M."/>
            <person name="Paule C.R."/>
            <person name="Poulain J."/>
            <person name="Prion F."/>
            <person name="Qin B."/>
            <person name="Qu C."/>
            <person name="Retzel E.F."/>
            <person name="Riddle C."/>
            <person name="Sallet E."/>
            <person name="Samain S."/>
            <person name="Samson N."/>
            <person name="Sanders I."/>
            <person name="Saurat O."/>
            <person name="Scarpelli C."/>
            <person name="Schiex T."/>
            <person name="Segurens B."/>
            <person name="Severin A.J."/>
            <person name="Sherrier D.J."/>
            <person name="Shi R."/>
            <person name="Sims S."/>
            <person name="Singer S.R."/>
            <person name="Sinharoy S."/>
            <person name="Sterck L."/>
            <person name="Viollet A."/>
            <person name="Wang B.B."/>
            <person name="Wang K."/>
            <person name="Wang M."/>
            <person name="Wang X."/>
            <person name="Warfsmann J."/>
            <person name="Weissenbach J."/>
            <person name="White D.D."/>
            <person name="White J.D."/>
            <person name="Wiley G.B."/>
            <person name="Wincker P."/>
            <person name="Xing Y."/>
            <person name="Yang L."/>
            <person name="Yao Z."/>
            <person name="Ying F."/>
            <person name="Zhai J."/>
            <person name="Zhou L."/>
            <person name="Zuber A."/>
            <person name="Denarie J."/>
            <person name="Dixon R.A."/>
            <person name="May G.D."/>
            <person name="Schwartz D.C."/>
            <person name="Rogers J."/>
            <person name="Quetier F."/>
            <person name="Town C.D."/>
            <person name="Roe B.A."/>
        </authorList>
    </citation>
    <scope>NUCLEOTIDE SEQUENCE [LARGE SCALE GENOMIC DNA]</scope>
    <source>
        <strain evidence="2">A17</strain>
        <strain evidence="3 4">cv. Jemalong A17</strain>
    </source>
</reference>
<keyword evidence="4" id="KW-1185">Reference proteome</keyword>
<gene>
    <name evidence="2" type="ordered locus">MTR_8g445450</name>
</gene>
<dbReference type="EMBL" id="CM001224">
    <property type="protein sequence ID" value="KEH19239.1"/>
    <property type="molecule type" value="Genomic_DNA"/>
</dbReference>
<dbReference type="EnsemblPlants" id="KEH19239">
    <property type="protein sequence ID" value="KEH19239"/>
    <property type="gene ID" value="MTR_8g445450"/>
</dbReference>
<evidence type="ECO:0000313" key="2">
    <source>
        <dbReference type="EMBL" id="KEH19239.1"/>
    </source>
</evidence>
<protein>
    <submittedName>
        <fullName evidence="2">DUF4283 domain protein</fullName>
    </submittedName>
</protein>
<sequence length="281" mass="31205">MTDDGGSRSPPTEEPHYSVPCIKGDSLSIRICQDEYVKGLEDCQYALRGRLILSKGDKPYTARDLASKLGKIWKIIHQWKMVNLGQGFYDFLFENHDDFNRTWTAGTVSLQPGLLRLSQWTKDFNHNAQTQTHASLWIKLVVLPQEYWRERTLKEIASAVGTPISIDGPTRNRAFGHYALILVDIDLSKRVYDEILVEREGFAFNVVKVPDRGKKQVTDAASNPPLVGKGASSSGTLCYVPLPTAAETHVVVPTPTAHAHAVVPPPTAETCAIVCNALFNY</sequence>
<accession>A0A072TP04</accession>
<reference evidence="3" key="3">
    <citation type="submission" date="2015-04" db="UniProtKB">
        <authorList>
            <consortium name="EnsemblPlants"/>
        </authorList>
    </citation>
    <scope>IDENTIFICATION</scope>
    <source>
        <strain evidence="3">cv. Jemalong A17</strain>
    </source>
</reference>
<evidence type="ECO:0000313" key="4">
    <source>
        <dbReference type="Proteomes" id="UP000002051"/>
    </source>
</evidence>
<proteinExistence type="predicted"/>
<feature type="domain" description="DUF4283" evidence="1">
    <location>
        <begin position="41"/>
        <end position="126"/>
    </location>
</feature>
<dbReference type="Pfam" id="PF14111">
    <property type="entry name" value="DUF4283"/>
    <property type="match status" value="1"/>
</dbReference>
<reference evidence="2 4" key="2">
    <citation type="journal article" date="2014" name="BMC Genomics">
        <title>An improved genome release (version Mt4.0) for the model legume Medicago truncatula.</title>
        <authorList>
            <person name="Tang H."/>
            <person name="Krishnakumar V."/>
            <person name="Bidwell S."/>
            <person name="Rosen B."/>
            <person name="Chan A."/>
            <person name="Zhou S."/>
            <person name="Gentzbittel L."/>
            <person name="Childs K.L."/>
            <person name="Yandell M."/>
            <person name="Gundlach H."/>
            <person name="Mayer K.F."/>
            <person name="Schwartz D.C."/>
            <person name="Town C.D."/>
        </authorList>
    </citation>
    <scope>GENOME REANNOTATION</scope>
    <source>
        <strain evidence="2">A17</strain>
        <strain evidence="3 4">cv. Jemalong A17</strain>
    </source>
</reference>
<organism evidence="2 4">
    <name type="scientific">Medicago truncatula</name>
    <name type="common">Barrel medic</name>
    <name type="synonym">Medicago tribuloides</name>
    <dbReference type="NCBI Taxonomy" id="3880"/>
    <lineage>
        <taxon>Eukaryota</taxon>
        <taxon>Viridiplantae</taxon>
        <taxon>Streptophyta</taxon>
        <taxon>Embryophyta</taxon>
        <taxon>Tracheophyta</taxon>
        <taxon>Spermatophyta</taxon>
        <taxon>Magnoliopsida</taxon>
        <taxon>eudicotyledons</taxon>
        <taxon>Gunneridae</taxon>
        <taxon>Pentapetalae</taxon>
        <taxon>rosids</taxon>
        <taxon>fabids</taxon>
        <taxon>Fabales</taxon>
        <taxon>Fabaceae</taxon>
        <taxon>Papilionoideae</taxon>
        <taxon>50 kb inversion clade</taxon>
        <taxon>NPAAA clade</taxon>
        <taxon>Hologalegina</taxon>
        <taxon>IRL clade</taxon>
        <taxon>Trifolieae</taxon>
        <taxon>Medicago</taxon>
    </lineage>
</organism>
<dbReference type="PANTHER" id="PTHR31286">
    <property type="entry name" value="GLYCINE-RICH CELL WALL STRUCTURAL PROTEIN 1.8-LIKE"/>
    <property type="match status" value="1"/>
</dbReference>
<dbReference type="InterPro" id="IPR040256">
    <property type="entry name" value="At4g02000-like"/>
</dbReference>
<dbReference type="Proteomes" id="UP000002051">
    <property type="component" value="Chromosome 8"/>
</dbReference>
<dbReference type="STRING" id="3880.A0A072TP04"/>
<name>A0A072TP04_MEDTR</name>
<dbReference type="HOGENOM" id="CLU_991673_0_0_1"/>